<name>A0A4C1V204_EUMVA</name>
<organism evidence="1 2">
    <name type="scientific">Eumeta variegata</name>
    <name type="common">Bagworm moth</name>
    <name type="synonym">Eumeta japonica</name>
    <dbReference type="NCBI Taxonomy" id="151549"/>
    <lineage>
        <taxon>Eukaryota</taxon>
        <taxon>Metazoa</taxon>
        <taxon>Ecdysozoa</taxon>
        <taxon>Arthropoda</taxon>
        <taxon>Hexapoda</taxon>
        <taxon>Insecta</taxon>
        <taxon>Pterygota</taxon>
        <taxon>Neoptera</taxon>
        <taxon>Endopterygota</taxon>
        <taxon>Lepidoptera</taxon>
        <taxon>Glossata</taxon>
        <taxon>Ditrysia</taxon>
        <taxon>Tineoidea</taxon>
        <taxon>Psychidae</taxon>
        <taxon>Oiketicinae</taxon>
        <taxon>Eumeta</taxon>
    </lineage>
</organism>
<protein>
    <submittedName>
        <fullName evidence="1">Uncharacterized protein</fullName>
    </submittedName>
</protein>
<accession>A0A4C1V204</accession>
<evidence type="ECO:0000313" key="1">
    <source>
        <dbReference type="EMBL" id="GBP32823.1"/>
    </source>
</evidence>
<dbReference type="Proteomes" id="UP000299102">
    <property type="component" value="Unassembled WGS sequence"/>
</dbReference>
<evidence type="ECO:0000313" key="2">
    <source>
        <dbReference type="Proteomes" id="UP000299102"/>
    </source>
</evidence>
<sequence>MGYGDILLLIGSIRSTLGRLDRPELSNFSNSDGAWLFPQKAAGTRLCEESMSACGMVDEDMHPAVWECTLYNDMRKRFILWRFRDSAHMTARLEGIWDVEGLN</sequence>
<keyword evidence="2" id="KW-1185">Reference proteome</keyword>
<comment type="caution">
    <text evidence="1">The sequence shown here is derived from an EMBL/GenBank/DDBJ whole genome shotgun (WGS) entry which is preliminary data.</text>
</comment>
<reference evidence="1 2" key="1">
    <citation type="journal article" date="2019" name="Commun. Biol.">
        <title>The bagworm genome reveals a unique fibroin gene that provides high tensile strength.</title>
        <authorList>
            <person name="Kono N."/>
            <person name="Nakamura H."/>
            <person name="Ohtoshi R."/>
            <person name="Tomita M."/>
            <person name="Numata K."/>
            <person name="Arakawa K."/>
        </authorList>
    </citation>
    <scope>NUCLEOTIDE SEQUENCE [LARGE SCALE GENOMIC DNA]</scope>
</reference>
<proteinExistence type="predicted"/>
<dbReference type="AlphaFoldDB" id="A0A4C1V204"/>
<dbReference type="EMBL" id="BGZK01000265">
    <property type="protein sequence ID" value="GBP32823.1"/>
    <property type="molecule type" value="Genomic_DNA"/>
</dbReference>
<gene>
    <name evidence="1" type="ORF">EVAR_19675_1</name>
</gene>